<evidence type="ECO:0000256" key="4">
    <source>
        <dbReference type="SAM" id="MobiDB-lite"/>
    </source>
</evidence>
<gene>
    <name evidence="7" type="ORF">caldi_34700</name>
</gene>
<dbReference type="PANTHER" id="PTHR43309">
    <property type="entry name" value="5-OXOPROLINASE SUBUNIT C"/>
    <property type="match status" value="1"/>
</dbReference>
<dbReference type="NCBIfam" id="TIGR00370">
    <property type="entry name" value="5-oxoprolinase subunit PxpB"/>
    <property type="match status" value="1"/>
</dbReference>
<dbReference type="Pfam" id="PF02682">
    <property type="entry name" value="CT_C_D"/>
    <property type="match status" value="1"/>
</dbReference>
<evidence type="ECO:0000256" key="2">
    <source>
        <dbReference type="ARBA" id="ARBA00022801"/>
    </source>
</evidence>
<protein>
    <submittedName>
        <fullName evidence="7">Urea carboxylase</fullName>
    </submittedName>
</protein>
<dbReference type="NCBIfam" id="TIGR00724">
    <property type="entry name" value="urea_amlyse_rel"/>
    <property type="match status" value="1"/>
</dbReference>
<sequence>MKVHGAVVPAGDRAALVRLGNRLDPELNARVHALARHLANLRHPAILEVIPAYTTVLVEYDPLRLPWRKLVPLLRAAMREARPDAGAGRVVEIPVVYGGEAGPDLADVARHAGITEEEAVRRHAGREYRVYCIGFSPGFCYLGDLDPALVTPRLATPRVSVPAGSVAIGGAQTGIYSRTTPGGWRILGRTPAVLFDPRRDPPSLLSPGDTVRFVPVSPEAAAAGAAGDTREGGLAATGETGAPANLTEVPGRTGVRIVRPGLLTTVQDMGRRGYQALGVPQAGAADRWALRLGNWLVGNPEDAAALEITLEGPEVEFTGPVTFALAGAPFPAELIPEGGGSPRPVRTWEAVLAGPGDRLRIGVAPVGARVYLCVAGGIDLPPVLGSCSEDLFGGIGPVGRALREGDWLPVGVPLLPPADLAGRRLPPDMQPRYQGSLRVRVIAGPQAGAFTAEGLETFLGAEYRVSGRSDRQGLRLEGPAIRHRRSADILSEGIPFGAIQVPADGRPILLLTGRHTIGGYTKIAVALSGDALRAAQLRPGDRVRFQQVDLAEAHRILRAEARRLIEIRHFLFRAGARGAPPLPAAAPPETPWEARAVAQGGAVPAATLPAAGAEPAPPPGPAAGVRHYRIRVAGREFLVQVEEVPPGR</sequence>
<evidence type="ECO:0000259" key="5">
    <source>
        <dbReference type="SMART" id="SM00796"/>
    </source>
</evidence>
<dbReference type="GO" id="GO:0005524">
    <property type="term" value="F:ATP binding"/>
    <property type="evidence" value="ECO:0007669"/>
    <property type="project" value="UniProtKB-KW"/>
</dbReference>
<dbReference type="RefSeq" id="WP_264842968.1">
    <property type="nucleotide sequence ID" value="NZ_AP025628.1"/>
</dbReference>
<dbReference type="Gene3D" id="3.30.1360.40">
    <property type="match status" value="1"/>
</dbReference>
<dbReference type="KEGG" id="cmic:caldi_34700"/>
<dbReference type="GO" id="GO:0016787">
    <property type="term" value="F:hydrolase activity"/>
    <property type="evidence" value="ECO:0007669"/>
    <property type="project" value="UniProtKB-KW"/>
</dbReference>
<dbReference type="Pfam" id="PF02626">
    <property type="entry name" value="CT_A_B"/>
    <property type="match status" value="1"/>
</dbReference>
<evidence type="ECO:0000313" key="7">
    <source>
        <dbReference type="EMBL" id="BDG62380.1"/>
    </source>
</evidence>
<proteinExistence type="predicted"/>
<reference evidence="7" key="1">
    <citation type="submission" date="2022-03" db="EMBL/GenBank/DDBJ databases">
        <title>Complete genome sequence of Caldinitratiruptor microaerophilus.</title>
        <authorList>
            <person name="Mukaiyama R."/>
            <person name="Nishiyama T."/>
            <person name="Ueda K."/>
        </authorList>
    </citation>
    <scope>NUCLEOTIDE SEQUENCE</scope>
    <source>
        <strain evidence="7">JCM 16183</strain>
    </source>
</reference>
<evidence type="ECO:0000313" key="8">
    <source>
        <dbReference type="Proteomes" id="UP001163687"/>
    </source>
</evidence>
<dbReference type="SMART" id="SM00796">
    <property type="entry name" value="AHS1"/>
    <property type="match status" value="1"/>
</dbReference>
<feature type="region of interest" description="Disordered" evidence="4">
    <location>
        <begin position="222"/>
        <end position="248"/>
    </location>
</feature>
<evidence type="ECO:0000256" key="1">
    <source>
        <dbReference type="ARBA" id="ARBA00022741"/>
    </source>
</evidence>
<dbReference type="PANTHER" id="PTHR43309:SF3">
    <property type="entry name" value="5-OXOPROLINASE SUBUNIT C"/>
    <property type="match status" value="1"/>
</dbReference>
<dbReference type="Gene3D" id="2.40.100.10">
    <property type="entry name" value="Cyclophilin-like"/>
    <property type="match status" value="2"/>
</dbReference>
<keyword evidence="3" id="KW-0067">ATP-binding</keyword>
<organism evidence="7 8">
    <name type="scientific">Caldinitratiruptor microaerophilus</name>
    <dbReference type="NCBI Taxonomy" id="671077"/>
    <lineage>
        <taxon>Bacteria</taxon>
        <taxon>Bacillati</taxon>
        <taxon>Bacillota</taxon>
        <taxon>Clostridia</taxon>
        <taxon>Eubacteriales</taxon>
        <taxon>Symbiobacteriaceae</taxon>
        <taxon>Caldinitratiruptor</taxon>
    </lineage>
</organism>
<keyword evidence="8" id="KW-1185">Reference proteome</keyword>
<dbReference type="InterPro" id="IPR029000">
    <property type="entry name" value="Cyclophilin-like_dom_sf"/>
</dbReference>
<dbReference type="InterPro" id="IPR003833">
    <property type="entry name" value="CT_C_D"/>
</dbReference>
<feature type="domain" description="Carboxyltransferase" evidence="5">
    <location>
        <begin position="5"/>
        <end position="205"/>
    </location>
</feature>
<dbReference type="SUPFAM" id="SSF160467">
    <property type="entry name" value="PH0987 N-terminal domain-like"/>
    <property type="match status" value="1"/>
</dbReference>
<dbReference type="SMART" id="SM00797">
    <property type="entry name" value="AHS2"/>
    <property type="match status" value="1"/>
</dbReference>
<keyword evidence="2" id="KW-0378">Hydrolase</keyword>
<feature type="compositionally biased region" description="Low complexity" evidence="4">
    <location>
        <begin position="222"/>
        <end position="244"/>
    </location>
</feature>
<dbReference type="EMBL" id="AP025628">
    <property type="protein sequence ID" value="BDG62380.1"/>
    <property type="molecule type" value="Genomic_DNA"/>
</dbReference>
<dbReference type="Proteomes" id="UP001163687">
    <property type="component" value="Chromosome"/>
</dbReference>
<keyword evidence="1" id="KW-0547">Nucleotide-binding</keyword>
<dbReference type="AlphaFoldDB" id="A0AA35CRC0"/>
<dbReference type="InterPro" id="IPR010016">
    <property type="entry name" value="PxpB"/>
</dbReference>
<feature type="domain" description="Carboxyltransferase" evidence="6">
    <location>
        <begin position="276"/>
        <end position="563"/>
    </location>
</feature>
<dbReference type="InterPro" id="IPR052708">
    <property type="entry name" value="PxpC"/>
</dbReference>
<evidence type="ECO:0000256" key="3">
    <source>
        <dbReference type="ARBA" id="ARBA00022840"/>
    </source>
</evidence>
<accession>A0AA35CRC0</accession>
<dbReference type="SUPFAM" id="SSF50891">
    <property type="entry name" value="Cyclophilin-like"/>
    <property type="match status" value="2"/>
</dbReference>
<evidence type="ECO:0000259" key="6">
    <source>
        <dbReference type="SMART" id="SM00797"/>
    </source>
</evidence>
<dbReference type="InterPro" id="IPR003778">
    <property type="entry name" value="CT_A_B"/>
</dbReference>
<name>A0AA35CRC0_9FIRM</name>